<reference evidence="2" key="1">
    <citation type="journal article" date="2023" name="Front. Plant Sci.">
        <title>Chromosomal-level genome assembly of Melastoma candidum provides insights into trichome evolution.</title>
        <authorList>
            <person name="Zhong Y."/>
            <person name="Wu W."/>
            <person name="Sun C."/>
            <person name="Zou P."/>
            <person name="Liu Y."/>
            <person name="Dai S."/>
            <person name="Zhou R."/>
        </authorList>
    </citation>
    <scope>NUCLEOTIDE SEQUENCE [LARGE SCALE GENOMIC DNA]</scope>
</reference>
<gene>
    <name evidence="1" type="ORF">MLD38_024325</name>
</gene>
<evidence type="ECO:0000313" key="1">
    <source>
        <dbReference type="EMBL" id="KAI4339374.1"/>
    </source>
</evidence>
<proteinExistence type="predicted"/>
<protein>
    <submittedName>
        <fullName evidence="1">Uncharacterized protein</fullName>
    </submittedName>
</protein>
<sequence length="198" mass="21512">MASLDADSTFLFPLIFTLSVPARSVVINPFNQTMLLIPDADLAPDDHAKRGLPPASKDSIAALETFRIGEHGPDCEDVGDHCVICFEEWAAGDVARVMPCKHKFHGECIEKWLGVHGSCPVCRYEMPLEEEDGHGKKRGEGEEEEEEEEGRGRGSRVLVFSINFGGVFRGGVDENSTGSTGESRGDVDSSTVTATEQE</sequence>
<name>A0ACB9NRY1_9MYRT</name>
<evidence type="ECO:0000313" key="2">
    <source>
        <dbReference type="Proteomes" id="UP001057402"/>
    </source>
</evidence>
<dbReference type="Proteomes" id="UP001057402">
    <property type="component" value="Chromosome 7"/>
</dbReference>
<organism evidence="1 2">
    <name type="scientific">Melastoma candidum</name>
    <dbReference type="NCBI Taxonomy" id="119954"/>
    <lineage>
        <taxon>Eukaryota</taxon>
        <taxon>Viridiplantae</taxon>
        <taxon>Streptophyta</taxon>
        <taxon>Embryophyta</taxon>
        <taxon>Tracheophyta</taxon>
        <taxon>Spermatophyta</taxon>
        <taxon>Magnoliopsida</taxon>
        <taxon>eudicotyledons</taxon>
        <taxon>Gunneridae</taxon>
        <taxon>Pentapetalae</taxon>
        <taxon>rosids</taxon>
        <taxon>malvids</taxon>
        <taxon>Myrtales</taxon>
        <taxon>Melastomataceae</taxon>
        <taxon>Melastomatoideae</taxon>
        <taxon>Melastomateae</taxon>
        <taxon>Melastoma</taxon>
    </lineage>
</organism>
<dbReference type="EMBL" id="CM042886">
    <property type="protein sequence ID" value="KAI4339374.1"/>
    <property type="molecule type" value="Genomic_DNA"/>
</dbReference>
<comment type="caution">
    <text evidence="1">The sequence shown here is derived from an EMBL/GenBank/DDBJ whole genome shotgun (WGS) entry which is preliminary data.</text>
</comment>
<accession>A0ACB9NRY1</accession>
<keyword evidence="2" id="KW-1185">Reference proteome</keyword>